<dbReference type="HOGENOM" id="CLU_940694_0_0_1"/>
<evidence type="ECO:0000313" key="3">
    <source>
        <dbReference type="Proteomes" id="UP000002748"/>
    </source>
</evidence>
<dbReference type="EMBL" id="ALBS01000177">
    <property type="protein sequence ID" value="EJT49222.1"/>
    <property type="molecule type" value="Genomic_DNA"/>
</dbReference>
<evidence type="ECO:0000313" key="2">
    <source>
        <dbReference type="EMBL" id="EJT49222.1"/>
    </source>
</evidence>
<dbReference type="Proteomes" id="UP000002748">
    <property type="component" value="Unassembled WGS sequence"/>
</dbReference>
<feature type="region of interest" description="Disordered" evidence="1">
    <location>
        <begin position="81"/>
        <end position="134"/>
    </location>
</feature>
<dbReference type="VEuPathDB" id="FungiDB:A1Q1_01703"/>
<feature type="compositionally biased region" description="Polar residues" evidence="1">
    <location>
        <begin position="119"/>
        <end position="134"/>
    </location>
</feature>
<feature type="compositionally biased region" description="Low complexity" evidence="1">
    <location>
        <begin position="195"/>
        <end position="208"/>
    </location>
</feature>
<dbReference type="AlphaFoldDB" id="J6F210"/>
<feature type="compositionally biased region" description="Low complexity" evidence="1">
    <location>
        <begin position="81"/>
        <end position="116"/>
    </location>
</feature>
<dbReference type="KEGG" id="tasa:A1Q1_01703"/>
<reference evidence="2 3" key="1">
    <citation type="journal article" date="2012" name="Eukaryot. Cell">
        <title>Draft genome sequence of CBS 2479, the standard type strain of Trichosporon asahii.</title>
        <authorList>
            <person name="Yang R.Y."/>
            <person name="Li H.T."/>
            <person name="Zhu H."/>
            <person name="Zhou G.P."/>
            <person name="Wang M."/>
            <person name="Wang L."/>
        </authorList>
    </citation>
    <scope>NUCLEOTIDE SEQUENCE [LARGE SCALE GENOMIC DNA]</scope>
    <source>
        <strain evidence="3">ATCC 90039 / CBS 2479 / JCM 2466 / KCTC 7840 / NCYC 2677 / UAMH 7654</strain>
    </source>
</reference>
<protein>
    <submittedName>
        <fullName evidence="2">Uncharacterized protein</fullName>
    </submittedName>
</protein>
<feature type="compositionally biased region" description="Pro residues" evidence="1">
    <location>
        <begin position="183"/>
        <end position="194"/>
    </location>
</feature>
<accession>J6F210</accession>
<feature type="region of interest" description="Disordered" evidence="1">
    <location>
        <begin position="290"/>
        <end position="310"/>
    </location>
</feature>
<name>J6F210_TRIAS</name>
<organism evidence="2 3">
    <name type="scientific">Trichosporon asahii var. asahii (strain ATCC 90039 / CBS 2479 / JCM 2466 / KCTC 7840 / NBRC 103889/ NCYC 2677 / UAMH 7654)</name>
    <name type="common">Yeast</name>
    <dbReference type="NCBI Taxonomy" id="1186058"/>
    <lineage>
        <taxon>Eukaryota</taxon>
        <taxon>Fungi</taxon>
        <taxon>Dikarya</taxon>
        <taxon>Basidiomycota</taxon>
        <taxon>Agaricomycotina</taxon>
        <taxon>Tremellomycetes</taxon>
        <taxon>Trichosporonales</taxon>
        <taxon>Trichosporonaceae</taxon>
        <taxon>Trichosporon</taxon>
    </lineage>
</organism>
<feature type="compositionally biased region" description="Polar residues" evidence="1">
    <location>
        <begin position="292"/>
        <end position="310"/>
    </location>
</feature>
<gene>
    <name evidence="2" type="ORF">A1Q1_01703</name>
</gene>
<dbReference type="GeneID" id="25985217"/>
<feature type="region of interest" description="Disordered" evidence="1">
    <location>
        <begin position="179"/>
        <end position="218"/>
    </location>
</feature>
<evidence type="ECO:0000256" key="1">
    <source>
        <dbReference type="SAM" id="MobiDB-lite"/>
    </source>
</evidence>
<dbReference type="RefSeq" id="XP_014180217.1">
    <property type="nucleotide sequence ID" value="XM_014324742.1"/>
</dbReference>
<comment type="caution">
    <text evidence="2">The sequence shown here is derived from an EMBL/GenBank/DDBJ whole genome shotgun (WGS) entry which is preliminary data.</text>
</comment>
<proteinExistence type="predicted"/>
<sequence length="310" mass="33851">MRIPISLPISQQIDMRDHPVKTPAEWPGVLKTPGATDWPGSLNPFEGEFALYDMLKFRSSVDYTVSRKSSGVVPEEVASAVESLSNSGPSSSPSAQSDSTYRTPSTHRSTSTHHVSFASAGSSPTMETPTASSVLSAAPAKPFYKHPFAVPDPRGDPKVHERMELDRPHPFSLAEGIARSLSAPPPPAPPPPTRAPSIVSSIRSGRSRLGSRDDTDIHMEHMEQRRKAERDEFGKHHHHLDALLKAKRMSGRPPSGALWSGWEWVALLAIVEERFEHTLGARRSDNAVNELRSGQSDTVPQASAVQIQSR</sequence>